<dbReference type="Proteomes" id="UP000192501">
    <property type="component" value="Unassembled WGS sequence"/>
</dbReference>
<comment type="caution">
    <text evidence="1">The sequence shown here is derived from an EMBL/GenBank/DDBJ whole genome shotgun (WGS) entry which is preliminary data.</text>
</comment>
<proteinExistence type="predicted"/>
<gene>
    <name evidence="1" type="ORF">A0H76_1191</name>
</gene>
<dbReference type="VEuPathDB" id="MicrosporidiaDB:HERIO_675"/>
<sequence length="177" mass="20919">MLMTIIWSNLICTHNLTNDEFIDYCISMKISTTGSFNEFSIFNDKTICDISKQEKIFDFTNEDDVKKLLNSLNTNLKEDFYIYVNNILHNLNKQYDDFINEFTKNLKNNDLSANVYKFKAIFDIINENIQKLMIILGDVLPYENGLYLYYALCNISLIEEKTKDPPPCYLRFEVIFF</sequence>
<dbReference type="AlphaFoldDB" id="A0A1X0QHI1"/>
<dbReference type="VEuPathDB" id="MicrosporidiaDB:A0H76_1191"/>
<reference evidence="1 2" key="1">
    <citation type="journal article" date="2017" name="Environ. Microbiol.">
        <title>Decay of the glycolytic pathway and adaptation to intranuclear parasitism within Enterocytozoonidae microsporidia.</title>
        <authorList>
            <person name="Wiredu Boakye D."/>
            <person name="Jaroenlak P."/>
            <person name="Prachumwat A."/>
            <person name="Williams T.A."/>
            <person name="Bateman K.S."/>
            <person name="Itsathitphaisarn O."/>
            <person name="Sritunyalucksana K."/>
            <person name="Paszkiewicz K.H."/>
            <person name="Moore K.A."/>
            <person name="Stentiford G.D."/>
            <person name="Williams B.A."/>
        </authorList>
    </citation>
    <scope>NUCLEOTIDE SEQUENCE [LARGE SCALE GENOMIC DNA]</scope>
    <source>
        <strain evidence="2">canceri</strain>
    </source>
</reference>
<evidence type="ECO:0000313" key="1">
    <source>
        <dbReference type="EMBL" id="ORD99230.1"/>
    </source>
</evidence>
<protein>
    <submittedName>
        <fullName evidence="1">Uncharacterized protein</fullName>
    </submittedName>
</protein>
<evidence type="ECO:0000313" key="2">
    <source>
        <dbReference type="Proteomes" id="UP000192501"/>
    </source>
</evidence>
<organism evidence="1 2">
    <name type="scientific">Hepatospora eriocheir</name>
    <dbReference type="NCBI Taxonomy" id="1081669"/>
    <lineage>
        <taxon>Eukaryota</taxon>
        <taxon>Fungi</taxon>
        <taxon>Fungi incertae sedis</taxon>
        <taxon>Microsporidia</taxon>
        <taxon>Hepatosporidae</taxon>
        <taxon>Hepatospora</taxon>
    </lineage>
</organism>
<dbReference type="EMBL" id="LTAI01000257">
    <property type="protein sequence ID" value="ORD99230.1"/>
    <property type="molecule type" value="Genomic_DNA"/>
</dbReference>
<accession>A0A1X0QHI1</accession>
<name>A0A1X0QHI1_9MICR</name>